<sequence length="129" mass="13902">MDSRLRGNDDVRGDNVIPKTVLACILGAFAVAAAAHHGWSGYDSKLVPLEGTIESSSYGNPHGSIALKTADATWNVVLAPPGRMESRGLTREMLQPSTEAKVEGYVHLQDKSEMRAERITIGGKTVELR</sequence>
<keyword evidence="1" id="KW-0812">Transmembrane</keyword>
<organism evidence="2 3">
    <name type="scientific">Povalibacter uvarum</name>
    <dbReference type="NCBI Taxonomy" id="732238"/>
    <lineage>
        <taxon>Bacteria</taxon>
        <taxon>Pseudomonadati</taxon>
        <taxon>Pseudomonadota</taxon>
        <taxon>Gammaproteobacteria</taxon>
        <taxon>Steroidobacterales</taxon>
        <taxon>Steroidobacteraceae</taxon>
        <taxon>Povalibacter</taxon>
    </lineage>
</organism>
<dbReference type="RefSeq" id="WP_221304349.1">
    <property type="nucleotide sequence ID" value="NZ_JACHHZ010000005.1"/>
</dbReference>
<evidence type="ECO:0000313" key="2">
    <source>
        <dbReference type="EMBL" id="MBB6095314.1"/>
    </source>
</evidence>
<evidence type="ECO:0008006" key="4">
    <source>
        <dbReference type="Google" id="ProtNLM"/>
    </source>
</evidence>
<keyword evidence="1" id="KW-1133">Transmembrane helix</keyword>
<dbReference type="EMBL" id="JACHHZ010000005">
    <property type="protein sequence ID" value="MBB6095314.1"/>
    <property type="molecule type" value="Genomic_DNA"/>
</dbReference>
<evidence type="ECO:0000313" key="3">
    <source>
        <dbReference type="Proteomes" id="UP000588068"/>
    </source>
</evidence>
<evidence type="ECO:0000256" key="1">
    <source>
        <dbReference type="SAM" id="Phobius"/>
    </source>
</evidence>
<dbReference type="Proteomes" id="UP000588068">
    <property type="component" value="Unassembled WGS sequence"/>
</dbReference>
<gene>
    <name evidence="2" type="ORF">HNQ60_004204</name>
</gene>
<accession>A0A841HRP0</accession>
<keyword evidence="3" id="KW-1185">Reference proteome</keyword>
<comment type="caution">
    <text evidence="2">The sequence shown here is derived from an EMBL/GenBank/DDBJ whole genome shotgun (WGS) entry which is preliminary data.</text>
</comment>
<proteinExistence type="predicted"/>
<name>A0A841HRP0_9GAMM</name>
<dbReference type="InterPro" id="IPR046150">
    <property type="entry name" value="DUF6152"/>
</dbReference>
<feature type="transmembrane region" description="Helical" evidence="1">
    <location>
        <begin position="21"/>
        <end position="39"/>
    </location>
</feature>
<keyword evidence="1" id="KW-0472">Membrane</keyword>
<protein>
    <recommendedName>
        <fullName evidence="4">DUF5666 domain-containing protein</fullName>
    </recommendedName>
</protein>
<dbReference type="Pfam" id="PF19649">
    <property type="entry name" value="DUF6152"/>
    <property type="match status" value="1"/>
</dbReference>
<dbReference type="AlphaFoldDB" id="A0A841HRP0"/>
<reference evidence="2 3" key="1">
    <citation type="submission" date="2020-08" db="EMBL/GenBank/DDBJ databases">
        <title>Genomic Encyclopedia of Type Strains, Phase IV (KMG-IV): sequencing the most valuable type-strain genomes for metagenomic binning, comparative biology and taxonomic classification.</title>
        <authorList>
            <person name="Goeker M."/>
        </authorList>
    </citation>
    <scope>NUCLEOTIDE SEQUENCE [LARGE SCALE GENOMIC DNA]</scope>
    <source>
        <strain evidence="2 3">DSM 26723</strain>
    </source>
</reference>